<dbReference type="PANTHER" id="PTHR41733:SF1">
    <property type="entry name" value="CHROMOSOME UNDETERMINED SCAFFOLD_30, WHOLE GENOME SHOTGUN SEQUENCE"/>
    <property type="match status" value="1"/>
</dbReference>
<organism evidence="4">
    <name type="scientific">Micromonas pusilla (strain CCMP1545)</name>
    <name type="common">Picoplanktonic green alga</name>
    <dbReference type="NCBI Taxonomy" id="564608"/>
    <lineage>
        <taxon>Eukaryota</taxon>
        <taxon>Viridiplantae</taxon>
        <taxon>Chlorophyta</taxon>
        <taxon>Mamiellophyceae</taxon>
        <taxon>Mamiellales</taxon>
        <taxon>Mamiellaceae</taxon>
        <taxon>Micromonas</taxon>
    </lineage>
</organism>
<dbReference type="Proteomes" id="UP000001876">
    <property type="component" value="Unassembled WGS sequence"/>
</dbReference>
<dbReference type="OMA" id="GPKIGDA"/>
<evidence type="ECO:0000259" key="2">
    <source>
        <dbReference type="PROSITE" id="PS50030"/>
    </source>
</evidence>
<reference evidence="3 4" key="1">
    <citation type="journal article" date="2009" name="Science">
        <title>Green evolution and dynamic adaptations revealed by genomes of the marine picoeukaryotes Micromonas.</title>
        <authorList>
            <person name="Worden A.Z."/>
            <person name="Lee J.H."/>
            <person name="Mock T."/>
            <person name="Rouze P."/>
            <person name="Simmons M.P."/>
            <person name="Aerts A.L."/>
            <person name="Allen A.E."/>
            <person name="Cuvelier M.L."/>
            <person name="Derelle E."/>
            <person name="Everett M.V."/>
            <person name="Foulon E."/>
            <person name="Grimwood J."/>
            <person name="Gundlach H."/>
            <person name="Henrissat B."/>
            <person name="Napoli C."/>
            <person name="McDonald S.M."/>
            <person name="Parker M.S."/>
            <person name="Rombauts S."/>
            <person name="Salamov A."/>
            <person name="Von Dassow P."/>
            <person name="Badger J.H."/>
            <person name="Coutinho P.M."/>
            <person name="Demir E."/>
            <person name="Dubchak I."/>
            <person name="Gentemann C."/>
            <person name="Eikrem W."/>
            <person name="Gready J.E."/>
            <person name="John U."/>
            <person name="Lanier W."/>
            <person name="Lindquist E.A."/>
            <person name="Lucas S."/>
            <person name="Mayer K.F."/>
            <person name="Moreau H."/>
            <person name="Not F."/>
            <person name="Otillar R."/>
            <person name="Panaud O."/>
            <person name="Pangilinan J."/>
            <person name="Paulsen I."/>
            <person name="Piegu B."/>
            <person name="Poliakov A."/>
            <person name="Robbens S."/>
            <person name="Schmutz J."/>
            <person name="Toulza E."/>
            <person name="Wyss T."/>
            <person name="Zelensky A."/>
            <person name="Zhou K."/>
            <person name="Armbrust E.V."/>
            <person name="Bhattacharya D."/>
            <person name="Goodenough U.W."/>
            <person name="Van de Peer Y."/>
            <person name="Grigoriev I.V."/>
        </authorList>
    </citation>
    <scope>NUCLEOTIDE SEQUENCE [LARGE SCALE GENOMIC DNA]</scope>
    <source>
        <strain evidence="3 4">CCMP1545</strain>
    </source>
</reference>
<dbReference type="InterPro" id="IPR009060">
    <property type="entry name" value="UBA-like_sf"/>
</dbReference>
<dbReference type="STRING" id="564608.C1MM87"/>
<dbReference type="GeneID" id="9682331"/>
<dbReference type="PROSITE" id="PS50030">
    <property type="entry name" value="UBA"/>
    <property type="match status" value="1"/>
</dbReference>
<evidence type="ECO:0000313" key="4">
    <source>
        <dbReference type="Proteomes" id="UP000001876"/>
    </source>
</evidence>
<dbReference type="Gene3D" id="1.10.8.10">
    <property type="entry name" value="DNA helicase RuvA subunit, C-terminal domain"/>
    <property type="match status" value="1"/>
</dbReference>
<dbReference type="EMBL" id="GG663737">
    <property type="protein sequence ID" value="EEH59001.1"/>
    <property type="molecule type" value="Genomic_DNA"/>
</dbReference>
<dbReference type="KEGG" id="mpp:MICPUCDRAFT_38841"/>
<protein>
    <submittedName>
        <fullName evidence="3">Predicted protein</fullName>
    </submittedName>
</protein>
<dbReference type="InterPro" id="IPR015940">
    <property type="entry name" value="UBA"/>
</dbReference>
<evidence type="ECO:0000256" key="1">
    <source>
        <dbReference type="SAM" id="MobiDB-lite"/>
    </source>
</evidence>
<proteinExistence type="predicted"/>
<dbReference type="SUPFAM" id="SSF46934">
    <property type="entry name" value="UBA-like"/>
    <property type="match status" value="1"/>
</dbReference>
<name>C1MM87_MICPC</name>
<dbReference type="RefSeq" id="XP_003057356.1">
    <property type="nucleotide sequence ID" value="XM_003057310.1"/>
</dbReference>
<sequence>MAELAGPKIGDARSLWNFTPSPGWKLEEVAKLRLCLMKFGIGRWVQIVDSGILPGKQIQQLNGQTQRLLGQQSLAEYTGMHLDVDRVRADNNAKQGPEIYRKNSLITNTGGKLSKEARDVLRAANQEKYGLMREQIDAVVLPEAPKGKGPLGADAYMGKNHNKGGIAGVKRDRCEDVMTVDVDSLPASAKLALLVALRKRLVTLQGLADGDERVLKETQRFPEKAKIATKAAKGKKAGAAGGGGGGGGAGIQNDAPTAKSAEKPAAAKKARRDSGAAAAAKSADADAIAQLVAMGFDGKKAKAAIKESGGDVMGAVNWLCANCA</sequence>
<accession>C1MM87</accession>
<feature type="compositionally biased region" description="Gly residues" evidence="1">
    <location>
        <begin position="239"/>
        <end position="250"/>
    </location>
</feature>
<gene>
    <name evidence="3" type="ORF">MICPUCDRAFT_38841</name>
</gene>
<keyword evidence="4" id="KW-1185">Reference proteome</keyword>
<dbReference type="eggNOG" id="ENOG502RYYZ">
    <property type="taxonomic scope" value="Eukaryota"/>
</dbReference>
<feature type="region of interest" description="Disordered" evidence="1">
    <location>
        <begin position="235"/>
        <end position="273"/>
    </location>
</feature>
<dbReference type="SMART" id="SM00165">
    <property type="entry name" value="UBA"/>
    <property type="match status" value="1"/>
</dbReference>
<feature type="domain" description="UBA" evidence="2">
    <location>
        <begin position="282"/>
        <end position="322"/>
    </location>
</feature>
<evidence type="ECO:0000313" key="3">
    <source>
        <dbReference type="EMBL" id="EEH59001.1"/>
    </source>
</evidence>
<dbReference type="Pfam" id="PF22562">
    <property type="entry name" value="UBA_7"/>
    <property type="match status" value="1"/>
</dbReference>
<dbReference type="AlphaFoldDB" id="C1MM87"/>
<dbReference type="OrthoDB" id="497398at2759"/>
<dbReference type="PANTHER" id="PTHR41733">
    <property type="entry name" value="UBIQUITIN-ASSOCIATED/TRANSLATION ELONGATION FACTOR EF1B, N-TERMINAL, EUKARYOTE"/>
    <property type="match status" value="1"/>
</dbReference>